<name>A0ABQ6FW88_9CHLR</name>
<dbReference type="EMBL" id="BSRI01000002">
    <property type="protein sequence ID" value="GLV58511.1"/>
    <property type="molecule type" value="Genomic_DNA"/>
</dbReference>
<protein>
    <submittedName>
        <fullName evidence="1">Uncharacterized protein</fullName>
    </submittedName>
</protein>
<evidence type="ECO:0000313" key="2">
    <source>
        <dbReference type="Proteomes" id="UP001344906"/>
    </source>
</evidence>
<gene>
    <name evidence="1" type="ORF">KDH_53420</name>
</gene>
<sequence>MHSPHAPSQGAGRLIMPPAYSLASPLAVASPPEPPALLKTCLYTSPVLEAGQVDNCAGRVKGWLLDMHYRVQGLYAG</sequence>
<accession>A0ABQ6FW88</accession>
<organism evidence="1 2">
    <name type="scientific">Dictyobacter halimunensis</name>
    <dbReference type="NCBI Taxonomy" id="3026934"/>
    <lineage>
        <taxon>Bacteria</taxon>
        <taxon>Bacillati</taxon>
        <taxon>Chloroflexota</taxon>
        <taxon>Ktedonobacteria</taxon>
        <taxon>Ktedonobacterales</taxon>
        <taxon>Dictyobacteraceae</taxon>
        <taxon>Dictyobacter</taxon>
    </lineage>
</organism>
<reference evidence="1 2" key="1">
    <citation type="submission" date="2023-02" db="EMBL/GenBank/DDBJ databases">
        <title>Dictyobacter halimunensis sp. nov., a new member of the class Ktedonobacteria from forest soil in a geothermal area.</title>
        <authorList>
            <person name="Rachmania M.K."/>
            <person name="Ningsih F."/>
            <person name="Sakai Y."/>
            <person name="Yabe S."/>
            <person name="Yokota A."/>
            <person name="Sjamsuridzal W."/>
        </authorList>
    </citation>
    <scope>NUCLEOTIDE SEQUENCE [LARGE SCALE GENOMIC DNA]</scope>
    <source>
        <strain evidence="1 2">S3.2.2.5</strain>
    </source>
</reference>
<evidence type="ECO:0000313" key="1">
    <source>
        <dbReference type="EMBL" id="GLV58511.1"/>
    </source>
</evidence>
<dbReference type="Proteomes" id="UP001344906">
    <property type="component" value="Unassembled WGS sequence"/>
</dbReference>
<keyword evidence="2" id="KW-1185">Reference proteome</keyword>
<comment type="caution">
    <text evidence="1">The sequence shown here is derived from an EMBL/GenBank/DDBJ whole genome shotgun (WGS) entry which is preliminary data.</text>
</comment>
<proteinExistence type="predicted"/>